<name>A0A2P2PAU7_RHIMU</name>
<sequence length="31" mass="3545">MMFCLLAFVHFFISTCILSIAICFCDFHASL</sequence>
<dbReference type="AlphaFoldDB" id="A0A2P2PAU7"/>
<protein>
    <submittedName>
        <fullName evidence="1">Uncharacterized protein</fullName>
    </submittedName>
</protein>
<evidence type="ECO:0000313" key="1">
    <source>
        <dbReference type="EMBL" id="MBX51741.1"/>
    </source>
</evidence>
<organism evidence="1">
    <name type="scientific">Rhizophora mucronata</name>
    <name type="common">Asiatic mangrove</name>
    <dbReference type="NCBI Taxonomy" id="61149"/>
    <lineage>
        <taxon>Eukaryota</taxon>
        <taxon>Viridiplantae</taxon>
        <taxon>Streptophyta</taxon>
        <taxon>Embryophyta</taxon>
        <taxon>Tracheophyta</taxon>
        <taxon>Spermatophyta</taxon>
        <taxon>Magnoliopsida</taxon>
        <taxon>eudicotyledons</taxon>
        <taxon>Gunneridae</taxon>
        <taxon>Pentapetalae</taxon>
        <taxon>rosids</taxon>
        <taxon>fabids</taxon>
        <taxon>Malpighiales</taxon>
        <taxon>Rhizophoraceae</taxon>
        <taxon>Rhizophora</taxon>
    </lineage>
</organism>
<proteinExistence type="predicted"/>
<dbReference type="EMBL" id="GGEC01071257">
    <property type="protein sequence ID" value="MBX51741.1"/>
    <property type="molecule type" value="Transcribed_RNA"/>
</dbReference>
<accession>A0A2P2PAU7</accession>
<reference evidence="1" key="1">
    <citation type="submission" date="2018-02" db="EMBL/GenBank/DDBJ databases">
        <title>Rhizophora mucronata_Transcriptome.</title>
        <authorList>
            <person name="Meera S.P."/>
            <person name="Sreeshan A."/>
            <person name="Augustine A."/>
        </authorList>
    </citation>
    <scope>NUCLEOTIDE SEQUENCE</scope>
    <source>
        <tissue evidence="1">Leaf</tissue>
    </source>
</reference>